<proteinExistence type="predicted"/>
<evidence type="ECO:0000313" key="1">
    <source>
        <dbReference type="EMBL" id="PWN54338.1"/>
    </source>
</evidence>
<organism evidence="1 2">
    <name type="scientific">Violaceomyces palustris</name>
    <dbReference type="NCBI Taxonomy" id="1673888"/>
    <lineage>
        <taxon>Eukaryota</taxon>
        <taxon>Fungi</taxon>
        <taxon>Dikarya</taxon>
        <taxon>Basidiomycota</taxon>
        <taxon>Ustilaginomycotina</taxon>
        <taxon>Ustilaginomycetes</taxon>
        <taxon>Violaceomycetales</taxon>
        <taxon>Violaceomycetaceae</taxon>
        <taxon>Violaceomyces</taxon>
    </lineage>
</organism>
<dbReference type="EMBL" id="KZ819688">
    <property type="protein sequence ID" value="PWN54338.1"/>
    <property type="molecule type" value="Genomic_DNA"/>
</dbReference>
<evidence type="ECO:0000313" key="2">
    <source>
        <dbReference type="Proteomes" id="UP000245626"/>
    </source>
</evidence>
<reference evidence="1 2" key="1">
    <citation type="journal article" date="2018" name="Mol. Biol. Evol.">
        <title>Broad Genomic Sampling Reveals a Smut Pathogenic Ancestry of the Fungal Clade Ustilaginomycotina.</title>
        <authorList>
            <person name="Kijpornyongpan T."/>
            <person name="Mondo S.J."/>
            <person name="Barry K."/>
            <person name="Sandor L."/>
            <person name="Lee J."/>
            <person name="Lipzen A."/>
            <person name="Pangilinan J."/>
            <person name="LaButti K."/>
            <person name="Hainaut M."/>
            <person name="Henrissat B."/>
            <person name="Grigoriev I.V."/>
            <person name="Spatafora J.W."/>
            <person name="Aime M.C."/>
        </authorList>
    </citation>
    <scope>NUCLEOTIDE SEQUENCE [LARGE SCALE GENOMIC DNA]</scope>
    <source>
        <strain evidence="1 2">SA 807</strain>
    </source>
</reference>
<name>A0ACD0P857_9BASI</name>
<dbReference type="Proteomes" id="UP000245626">
    <property type="component" value="Unassembled WGS sequence"/>
</dbReference>
<accession>A0ACD0P857</accession>
<gene>
    <name evidence="1" type="ORF">IE53DRAFT_372568</name>
</gene>
<keyword evidence="2" id="KW-1185">Reference proteome</keyword>
<protein>
    <submittedName>
        <fullName evidence="1">Amidase signature enzyme</fullName>
    </submittedName>
</protein>
<sequence>MFSHTSSLLAFSVAFITSALAAPTVQFSASRNLARSTQDPYISSPGVDFISFRVTSDSKPVDYVATLDKGSNTDFHSILKGYEEMDDVWSKAFLESVFVAAGECGSQWSARAKHHLKSRKVSSKIASIHSASSFVGTKRTRAGPYVVSSVGEEGDVTLSPVYRVYTDSQYAFTYGVLPRVETSSNASLAAFVQAPIGGIEGFGMSAIGVPVPSRLYTLGEKSASKPLAGIRIAVKDIYDIAGLKTGDGNRAYYDFYPAAEKSSFVVERLLGQGAIVVGKTKTSQFANGENPTADWVDQLCPFNPRGDGYQNPSSSSSGSGAAMGAYDWLDSAIGSDTGGSVRFPASVQGLYGIRPTFGAVSLTGVMPLAAQLDTAGYFARTPELFKTFGEAIYQGSFENYDSFPKVIKTPSDFWNSTLSSLNNSVPSIFSRFVDQLALLLDENNSTQVDNTPFASVWNQTSGINETAAVYTNLTYPILIGNYQYKEFAVPFIESYRNATGVDPFIDPVPLYRWNWAVQQGDEAYEDHINRQLFFAKWIDENFMRSSDSGSCSESLLVYPQNVGRPDYRNVYRPPPGIPFGFSASRLSNIGGIPEIIIPIDQVQYNSTITNTDDQYLPITVSVLAAKGCDLMLLDLVKKMKSAGIVKDVLTGSKAFA</sequence>